<dbReference type="EMBL" id="CP036290">
    <property type="protein sequence ID" value="QDU84586.1"/>
    <property type="molecule type" value="Genomic_DNA"/>
</dbReference>
<keyword evidence="8" id="KW-0328">Glycosyltransferase</keyword>
<reference evidence="8 9" key="1">
    <citation type="submission" date="2019-02" db="EMBL/GenBank/DDBJ databases">
        <title>Deep-cultivation of Planctomycetes and their phenomic and genomic characterization uncovers novel biology.</title>
        <authorList>
            <person name="Wiegand S."/>
            <person name="Jogler M."/>
            <person name="Boedeker C."/>
            <person name="Pinto D."/>
            <person name="Vollmers J."/>
            <person name="Rivas-Marin E."/>
            <person name="Kohn T."/>
            <person name="Peeters S.H."/>
            <person name="Heuer A."/>
            <person name="Rast P."/>
            <person name="Oberbeckmann S."/>
            <person name="Bunk B."/>
            <person name="Jeske O."/>
            <person name="Meyerdierks A."/>
            <person name="Storesund J.E."/>
            <person name="Kallscheuer N."/>
            <person name="Luecker S."/>
            <person name="Lage O.M."/>
            <person name="Pohl T."/>
            <person name="Merkel B.J."/>
            <person name="Hornburger P."/>
            <person name="Mueller R.-W."/>
            <person name="Bruemmer F."/>
            <person name="Labrenz M."/>
            <person name="Spormann A.M."/>
            <person name="Op den Camp H."/>
            <person name="Overmann J."/>
            <person name="Amann R."/>
            <person name="Jetten M.S.M."/>
            <person name="Mascher T."/>
            <person name="Medema M.H."/>
            <person name="Devos D.P."/>
            <person name="Kaster A.-K."/>
            <person name="Ovreas L."/>
            <person name="Rohde M."/>
            <person name="Galperin M.Y."/>
            <person name="Jogler C."/>
        </authorList>
    </citation>
    <scope>NUCLEOTIDE SEQUENCE [LARGE SCALE GENOMIC DNA]</scope>
    <source>
        <strain evidence="8 9">Pla163</strain>
    </source>
</reference>
<dbReference type="PANTHER" id="PTHR30589">
    <property type="entry name" value="PROLIPOPROTEIN DIACYLGLYCERYL TRANSFERASE"/>
    <property type="match status" value="1"/>
</dbReference>
<organism evidence="8 9">
    <name type="scientific">Rohdeia mirabilis</name>
    <dbReference type="NCBI Taxonomy" id="2528008"/>
    <lineage>
        <taxon>Bacteria</taxon>
        <taxon>Pseudomonadati</taxon>
        <taxon>Planctomycetota</taxon>
        <taxon>Planctomycetia</taxon>
        <taxon>Planctomycetia incertae sedis</taxon>
        <taxon>Rohdeia</taxon>
    </lineage>
</organism>
<evidence type="ECO:0000256" key="3">
    <source>
        <dbReference type="ARBA" id="ARBA00022679"/>
    </source>
</evidence>
<proteinExistence type="inferred from homology"/>
<keyword evidence="3 8" id="KW-0808">Transferase</keyword>
<evidence type="ECO:0000256" key="6">
    <source>
        <dbReference type="ARBA" id="ARBA00023136"/>
    </source>
</evidence>
<dbReference type="Proteomes" id="UP000319342">
    <property type="component" value="Chromosome"/>
</dbReference>
<keyword evidence="4 7" id="KW-0812">Transmembrane</keyword>
<accession>A0A518CZD1</accession>
<evidence type="ECO:0000313" key="9">
    <source>
        <dbReference type="Proteomes" id="UP000319342"/>
    </source>
</evidence>
<comment type="similarity">
    <text evidence="1">Belongs to the Lgt family.</text>
</comment>
<dbReference type="EC" id="2.4.99.-" evidence="8"/>
<dbReference type="GO" id="GO:0008961">
    <property type="term" value="F:phosphatidylglycerol-prolipoprotein diacylglyceryl transferase activity"/>
    <property type="evidence" value="ECO:0007669"/>
    <property type="project" value="InterPro"/>
</dbReference>
<feature type="transmembrane region" description="Helical" evidence="7">
    <location>
        <begin position="106"/>
        <end position="123"/>
    </location>
</feature>
<keyword evidence="6 7" id="KW-0472">Membrane</keyword>
<keyword evidence="9" id="KW-1185">Reference proteome</keyword>
<evidence type="ECO:0000256" key="4">
    <source>
        <dbReference type="ARBA" id="ARBA00022692"/>
    </source>
</evidence>
<keyword evidence="2" id="KW-1003">Cell membrane</keyword>
<evidence type="ECO:0000313" key="8">
    <source>
        <dbReference type="EMBL" id="QDU84586.1"/>
    </source>
</evidence>
<evidence type="ECO:0000256" key="2">
    <source>
        <dbReference type="ARBA" id="ARBA00022475"/>
    </source>
</evidence>
<protein>
    <submittedName>
        <fullName evidence="8">Prolipoprotein diacylglyceryl transferase</fullName>
        <ecNumber evidence="8">2.4.99.-</ecNumber>
    </submittedName>
</protein>
<name>A0A518CZD1_9BACT</name>
<feature type="transmembrane region" description="Helical" evidence="7">
    <location>
        <begin position="12"/>
        <end position="32"/>
    </location>
</feature>
<dbReference type="GO" id="GO:0005886">
    <property type="term" value="C:plasma membrane"/>
    <property type="evidence" value="ECO:0007669"/>
    <property type="project" value="InterPro"/>
</dbReference>
<evidence type="ECO:0000256" key="1">
    <source>
        <dbReference type="ARBA" id="ARBA00007150"/>
    </source>
</evidence>
<feature type="transmembrane region" description="Helical" evidence="7">
    <location>
        <begin position="53"/>
        <end position="72"/>
    </location>
</feature>
<evidence type="ECO:0000256" key="7">
    <source>
        <dbReference type="SAM" id="Phobius"/>
    </source>
</evidence>
<keyword evidence="8" id="KW-0449">Lipoprotein</keyword>
<feature type="transmembrane region" description="Helical" evidence="7">
    <location>
        <begin position="259"/>
        <end position="283"/>
    </location>
</feature>
<sequence>MHPVLFEIGGRTISSFGTLVALGFLVAAQWVWPRLLSVYGSDPRTDPARSASVALWVLVGLLLGGRLVFAAVEVARHLAGQSGPESLGAAFLASPLTALDPRGGGMVMYGGLFGGLVAGWFASRRSGLALARAFDTGLVAAFVGQSIGRVGCLMVGDDHGSKVPSALEWLPFPFTYRVPDAAWLDAHPKSLFVRELAGETVWATQTWMSLNALALAWIGARLLRRGARPGTTALVLLILYGASRFVIELFRGDAVRGLWFGGSLSTSQLVSIPLVLVALFLFVRRGR</sequence>
<evidence type="ECO:0000256" key="5">
    <source>
        <dbReference type="ARBA" id="ARBA00022989"/>
    </source>
</evidence>
<dbReference type="GO" id="GO:0042158">
    <property type="term" value="P:lipoprotein biosynthetic process"/>
    <property type="evidence" value="ECO:0007669"/>
    <property type="project" value="InterPro"/>
</dbReference>
<dbReference type="InterPro" id="IPR001640">
    <property type="entry name" value="Lgt"/>
</dbReference>
<feature type="transmembrane region" description="Helical" evidence="7">
    <location>
        <begin position="230"/>
        <end position="247"/>
    </location>
</feature>
<dbReference type="AlphaFoldDB" id="A0A518CZD1"/>
<keyword evidence="5 7" id="KW-1133">Transmembrane helix</keyword>
<dbReference type="RefSeq" id="WP_419186458.1">
    <property type="nucleotide sequence ID" value="NZ_CP036290.1"/>
</dbReference>
<dbReference type="PANTHER" id="PTHR30589:SF0">
    <property type="entry name" value="PHOSPHATIDYLGLYCEROL--PROLIPOPROTEIN DIACYLGLYCERYL TRANSFERASE"/>
    <property type="match status" value="1"/>
</dbReference>
<gene>
    <name evidence="8" type="primary">lgt_2</name>
    <name evidence="8" type="ORF">Pla163_16970</name>
</gene>
<dbReference type="Pfam" id="PF01790">
    <property type="entry name" value="LGT"/>
    <property type="match status" value="1"/>
</dbReference>